<dbReference type="Proteomes" id="UP000245380">
    <property type="component" value="Unassembled WGS sequence"/>
</dbReference>
<organism evidence="2 3">
    <name type="scientific">Sulfoacidibacillus thermotolerans</name>
    <name type="common">Acidibacillus sulfuroxidans</name>
    <dbReference type="NCBI Taxonomy" id="1765684"/>
    <lineage>
        <taxon>Bacteria</taxon>
        <taxon>Bacillati</taxon>
        <taxon>Bacillota</taxon>
        <taxon>Bacilli</taxon>
        <taxon>Bacillales</taxon>
        <taxon>Alicyclobacillaceae</taxon>
        <taxon>Sulfoacidibacillus</taxon>
    </lineage>
</organism>
<dbReference type="AlphaFoldDB" id="A0A2U3D8R9"/>
<evidence type="ECO:0000313" key="3">
    <source>
        <dbReference type="Proteomes" id="UP000245380"/>
    </source>
</evidence>
<feature type="chain" id="PRO_5015552356" description="Thioredoxin domain-containing protein" evidence="1">
    <location>
        <begin position="27"/>
        <end position="199"/>
    </location>
</feature>
<accession>A0A2U3D8R9</accession>
<evidence type="ECO:0000256" key="1">
    <source>
        <dbReference type="SAM" id="SignalP"/>
    </source>
</evidence>
<dbReference type="EMBL" id="MPDK01000010">
    <property type="protein sequence ID" value="PWI57667.1"/>
    <property type="molecule type" value="Genomic_DNA"/>
</dbReference>
<keyword evidence="3" id="KW-1185">Reference proteome</keyword>
<dbReference type="OrthoDB" id="2374721at2"/>
<evidence type="ECO:0000313" key="2">
    <source>
        <dbReference type="EMBL" id="PWI57667.1"/>
    </source>
</evidence>
<sequence>MKSKVSAAVLLAVALISGLEILQWHAAHTNPPFQNLLAIDKTTPLATYQPQPVSHASAFTHLLVETANGKPVVLDAKEYPLLFEAYWCPHCQRTLVLLNEKRTHLHHLPLFISTGFAPGTTLQQAVQLTEKESTTFGLRDEQMYFLLSNQWRSLIPEFPLLVFYSTNGKVEQLAGEHTFPVWKEALYHAQISTNRKTSA</sequence>
<name>A0A2U3D8R9_SULT2</name>
<evidence type="ECO:0008006" key="4">
    <source>
        <dbReference type="Google" id="ProtNLM"/>
    </source>
</evidence>
<feature type="signal peptide" evidence="1">
    <location>
        <begin position="1"/>
        <end position="26"/>
    </location>
</feature>
<dbReference type="InterPro" id="IPR036249">
    <property type="entry name" value="Thioredoxin-like_sf"/>
</dbReference>
<comment type="caution">
    <text evidence="2">The sequence shown here is derived from an EMBL/GenBank/DDBJ whole genome shotgun (WGS) entry which is preliminary data.</text>
</comment>
<dbReference type="SUPFAM" id="SSF52833">
    <property type="entry name" value="Thioredoxin-like"/>
    <property type="match status" value="1"/>
</dbReference>
<dbReference type="RefSeq" id="WP_109430607.1">
    <property type="nucleotide sequence ID" value="NZ_MPDK01000010.1"/>
</dbReference>
<protein>
    <recommendedName>
        <fullName evidence="4">Thioredoxin domain-containing protein</fullName>
    </recommendedName>
</protein>
<reference evidence="2 3" key="1">
    <citation type="submission" date="2016-11" db="EMBL/GenBank/DDBJ databases">
        <title>Comparative genomics of Acidibacillus ferroxidans species.</title>
        <authorList>
            <person name="Oliveira G."/>
            <person name="Nunes G."/>
            <person name="Oliveira R."/>
            <person name="Araujo F."/>
            <person name="Salim A."/>
            <person name="Scholte L."/>
            <person name="Morais D."/>
            <person name="Nancucheo I."/>
            <person name="Johnson D.B."/>
            <person name="Grail B."/>
            <person name="Bittencourt J."/>
            <person name="Valadares R."/>
        </authorList>
    </citation>
    <scope>NUCLEOTIDE SEQUENCE [LARGE SCALE GENOMIC DNA]</scope>
    <source>
        <strain evidence="2 3">Y002</strain>
    </source>
</reference>
<proteinExistence type="predicted"/>
<gene>
    <name evidence="2" type="ORF">BM613_07715</name>
</gene>
<keyword evidence="1" id="KW-0732">Signal</keyword>